<feature type="transmembrane region" description="Helical" evidence="9">
    <location>
        <begin position="943"/>
        <end position="966"/>
    </location>
</feature>
<dbReference type="PROSITE" id="PS50929">
    <property type="entry name" value="ABC_TM1F"/>
    <property type="match status" value="2"/>
</dbReference>
<feature type="transmembrane region" description="Helical" evidence="9">
    <location>
        <begin position="106"/>
        <end position="123"/>
    </location>
</feature>
<keyword evidence="5" id="KW-0547">Nucleotide-binding</keyword>
<dbReference type="EMBL" id="BTGC01000001">
    <property type="protein sequence ID" value="GMM49384.1"/>
    <property type="molecule type" value="Genomic_DNA"/>
</dbReference>
<dbReference type="Pfam" id="PF00005">
    <property type="entry name" value="ABC_tran"/>
    <property type="match status" value="2"/>
</dbReference>
<feature type="domain" description="ABC transmembrane type-1" evidence="11">
    <location>
        <begin position="821"/>
        <end position="1082"/>
    </location>
</feature>
<feature type="domain" description="ABC transporter" evidence="10">
    <location>
        <begin position="1133"/>
        <end position="1363"/>
    </location>
</feature>
<evidence type="ECO:0000313" key="13">
    <source>
        <dbReference type="Proteomes" id="UP001362899"/>
    </source>
</evidence>
<dbReference type="InterPro" id="IPR003593">
    <property type="entry name" value="AAA+_ATPase"/>
</dbReference>
<evidence type="ECO:0000256" key="3">
    <source>
        <dbReference type="ARBA" id="ARBA00022692"/>
    </source>
</evidence>
<dbReference type="GO" id="GO:0000329">
    <property type="term" value="C:fungal-type vacuole membrane"/>
    <property type="evidence" value="ECO:0007669"/>
    <property type="project" value="UniProtKB-ARBA"/>
</dbReference>
<keyword evidence="2" id="KW-0813">Transport</keyword>
<feature type="transmembrane region" description="Helical" evidence="9">
    <location>
        <begin position="487"/>
        <end position="505"/>
    </location>
</feature>
<dbReference type="PANTHER" id="PTHR24223:SF443">
    <property type="entry name" value="MULTIDRUG-RESISTANCE LIKE PROTEIN 1, ISOFORM I"/>
    <property type="match status" value="1"/>
</dbReference>
<dbReference type="CDD" id="cd03250">
    <property type="entry name" value="ABCC_MRP_domain1"/>
    <property type="match status" value="1"/>
</dbReference>
<feature type="transmembrane region" description="Helical" evidence="9">
    <location>
        <begin position="373"/>
        <end position="391"/>
    </location>
</feature>
<accession>A0AAV5RFN9</accession>
<keyword evidence="7 9" id="KW-1133">Transmembrane helix</keyword>
<dbReference type="SMART" id="SM00382">
    <property type="entry name" value="AAA"/>
    <property type="match status" value="2"/>
</dbReference>
<dbReference type="CDD" id="cd03244">
    <property type="entry name" value="ABCC_MRP_domain2"/>
    <property type="match status" value="1"/>
</dbReference>
<dbReference type="FunFam" id="3.40.50.300:FF:000565">
    <property type="entry name" value="ABC bile acid transporter"/>
    <property type="match status" value="1"/>
</dbReference>
<dbReference type="FunFam" id="1.20.1560.10:FF:000013">
    <property type="entry name" value="ABC transporter C family member 2"/>
    <property type="match status" value="1"/>
</dbReference>
<proteinExistence type="predicted"/>
<dbReference type="InterPro" id="IPR044726">
    <property type="entry name" value="ABCC_6TM_D2"/>
</dbReference>
<feature type="transmembrane region" description="Helical" evidence="9">
    <location>
        <begin position="6"/>
        <end position="22"/>
    </location>
</feature>
<keyword evidence="3 9" id="KW-0812">Transmembrane</keyword>
<feature type="transmembrane region" description="Helical" evidence="9">
    <location>
        <begin position="454"/>
        <end position="475"/>
    </location>
</feature>
<dbReference type="SUPFAM" id="SSF90123">
    <property type="entry name" value="ABC transporter transmembrane region"/>
    <property type="match status" value="2"/>
</dbReference>
<evidence type="ECO:0000256" key="9">
    <source>
        <dbReference type="SAM" id="Phobius"/>
    </source>
</evidence>
<dbReference type="SUPFAM" id="SSF52540">
    <property type="entry name" value="P-loop containing nucleoside triphosphate hydrolases"/>
    <property type="match status" value="2"/>
</dbReference>
<dbReference type="InterPro" id="IPR017871">
    <property type="entry name" value="ABC_transporter-like_CS"/>
</dbReference>
<reference evidence="12 13" key="1">
    <citation type="journal article" date="2023" name="Elife">
        <title>Identification of key yeast species and microbe-microbe interactions impacting larval growth of Drosophila in the wild.</title>
        <authorList>
            <person name="Mure A."/>
            <person name="Sugiura Y."/>
            <person name="Maeda R."/>
            <person name="Honda K."/>
            <person name="Sakurai N."/>
            <person name="Takahashi Y."/>
            <person name="Watada M."/>
            <person name="Katoh T."/>
            <person name="Gotoh A."/>
            <person name="Gotoh Y."/>
            <person name="Taniguchi I."/>
            <person name="Nakamura K."/>
            <person name="Hayashi T."/>
            <person name="Katayama T."/>
            <person name="Uemura T."/>
            <person name="Hattori Y."/>
        </authorList>
    </citation>
    <scope>NUCLEOTIDE SEQUENCE [LARGE SCALE GENOMIC DNA]</scope>
    <source>
        <strain evidence="12 13">SB-73</strain>
    </source>
</reference>
<evidence type="ECO:0000313" key="12">
    <source>
        <dbReference type="EMBL" id="GMM49384.1"/>
    </source>
</evidence>
<evidence type="ECO:0000256" key="2">
    <source>
        <dbReference type="ARBA" id="ARBA00022448"/>
    </source>
</evidence>
<sequence length="1363" mass="153202">MIGGSEVIAAVFTPLFVYELLLKRKNAPNQKDLDEIDDTDNDLINGYPHGTHHRDVSMLRVAATIFMIPVFLYNCLQPFTDQYIIQTFCLFLSIVLQLTELSKRKAVVVCYAQQLFWLAYLTSATIDAFLYPTSETIGLCVFAFLVLLLNARSSPKDTVDFDETSIFGKITTNFVNNMIDTSEKRGLRTQDLAGVPGTLRTRPAHQRFYEVLKTSKYNKKVIVSMFAASGRGVTAMLLLSTASDLLSYISPYLLSKFLYTLRNHGNIRVSLLLVLAISAMRIVTQSLLGIRQIVANQVSLKSRAALMETIYKKALALDPELSAEFDTSKIMNLLNVDTVMVQTAYSKLSTLVNTVLCLGLCLMQLNMLIGSTIWVSSPLYISYIIFSSWVTKRKMKRFPEMMHARDTRSKSTITILRNIKSLKLYAWEDPYEEQVKKDRNEELSIQKKYFKIDVVFESITSQLDSFGAAIVFIAYLYFTDDPLTPEVVFPVLSLMSLVSYPLFAFPRSLTSLARSLAAQDRIQEFLDQPDSVNLNYTRDMDNSSKSTVVVKDAKICWGLNSEVPAIDNISLDLSHGDLCCIVGKVGSGKSALLKALCAQMKIVEGSVNIHGSMAYCGQKPWLEFKSVRDNILFGLKYDDYYETVIKACALDADLELFPYGDMTEIGEKGITLSGGQQARVALARAVYSRADIIILDDVLSALDQGVSRHVINSLFSVNGLLAKSTVIVATNSYPLLEHANYLIRLENGKAVYNGKHNGESLGLRDRRALIKESSVRHVPQPVKEKFIAIKEIKPEQQGDIPLMKVLRRYMAAGGYLLAFCALTSLILAVFSESIVTIWLGIWSDKALVGVYASRFYVTVYIILLLIAGFMFATSYYTNLGVLAIKMSKNLHDQMLSSIVHCPMSYFETTPIGSIMNSFTADISTIDSTLPSMLYAFLRTLTTLIFNVIVSVIAAPFILVIAVPLFFKYNRYRHQFVACSKQLQKLSRSSRSPILSLIEESVQGHVVINVFDVSQRYVDTYEKLSDYWMGANFLKSAMRRWLNYRIALMSGLIVVSAGVSVVLFVEHRILPVSFAGIVMYSMQKVDRWLTYIISSWTNLEVSVVSAERVFDNIDLESEGEFVKGPDDWLNDGHIKFQNFSAKFKPELPDVLHQLNINIQPGEKIGIVGRTGAGKSSLALSIFRIVEGCEGALYIDHLNVADLGLTNLRKELSIIPQDSQIFKGTLRQNIDPFNEYTDEKIWEVLRHCHLDSHFQQLDFMLQEGGENISRGMAQLICLSRALLRPSKVLVLDEATASVDNQTDEMVQETIRTEFKDRTILTVAHRINTIMDSDRILVLDNGHIAEFDTPQNLIAKQGYFYHLLNN</sequence>
<dbReference type="Pfam" id="PF00664">
    <property type="entry name" value="ABC_membrane"/>
    <property type="match status" value="2"/>
</dbReference>
<keyword evidence="13" id="KW-1185">Reference proteome</keyword>
<protein>
    <submittedName>
        <fullName evidence="12">Uncharacterized protein</fullName>
    </submittedName>
</protein>
<feature type="domain" description="ABC transporter" evidence="10">
    <location>
        <begin position="550"/>
        <end position="772"/>
    </location>
</feature>
<dbReference type="PROSITE" id="PS50893">
    <property type="entry name" value="ABC_TRANSPORTER_2"/>
    <property type="match status" value="2"/>
</dbReference>
<evidence type="ECO:0000256" key="1">
    <source>
        <dbReference type="ARBA" id="ARBA00004128"/>
    </source>
</evidence>
<organism evidence="12 13">
    <name type="scientific">Starmerella bacillaris</name>
    <name type="common">Yeast</name>
    <name type="synonym">Candida zemplinina</name>
    <dbReference type="NCBI Taxonomy" id="1247836"/>
    <lineage>
        <taxon>Eukaryota</taxon>
        <taxon>Fungi</taxon>
        <taxon>Dikarya</taxon>
        <taxon>Ascomycota</taxon>
        <taxon>Saccharomycotina</taxon>
        <taxon>Dipodascomycetes</taxon>
        <taxon>Dipodascales</taxon>
        <taxon>Trichomonascaceae</taxon>
        <taxon>Starmerella</taxon>
    </lineage>
</organism>
<dbReference type="InterPro" id="IPR011527">
    <property type="entry name" value="ABC1_TM_dom"/>
</dbReference>
<gene>
    <name evidence="12" type="ORF">DASB73_003420</name>
</gene>
<keyword evidence="8 9" id="KW-0472">Membrane</keyword>
<comment type="subcellular location">
    <subcellularLocation>
        <location evidence="1">Vacuole membrane</location>
        <topology evidence="1">Multi-pass membrane protein</topology>
    </subcellularLocation>
</comment>
<name>A0AAV5RFN9_STABA</name>
<feature type="transmembrane region" description="Helical" evidence="9">
    <location>
        <begin position="859"/>
        <end position="884"/>
    </location>
</feature>
<dbReference type="CDD" id="cd18580">
    <property type="entry name" value="ABC_6TM_ABCC_D2"/>
    <property type="match status" value="1"/>
</dbReference>
<dbReference type="GO" id="GO:0005524">
    <property type="term" value="F:ATP binding"/>
    <property type="evidence" value="ECO:0007669"/>
    <property type="project" value="UniProtKB-KW"/>
</dbReference>
<feature type="transmembrane region" description="Helical" evidence="9">
    <location>
        <begin position="82"/>
        <end position="99"/>
    </location>
</feature>
<evidence type="ECO:0000256" key="4">
    <source>
        <dbReference type="ARBA" id="ARBA00022737"/>
    </source>
</evidence>
<dbReference type="FunFam" id="3.40.50.300:FF:000997">
    <property type="entry name" value="Multidrug resistance-associated protein 1"/>
    <property type="match status" value="1"/>
</dbReference>
<evidence type="ECO:0000256" key="5">
    <source>
        <dbReference type="ARBA" id="ARBA00022741"/>
    </source>
</evidence>
<dbReference type="CDD" id="cd18579">
    <property type="entry name" value="ABC_6TM_ABCC_D1"/>
    <property type="match status" value="1"/>
</dbReference>
<feature type="transmembrane region" description="Helical" evidence="9">
    <location>
        <begin position="221"/>
        <end position="249"/>
    </location>
</feature>
<feature type="transmembrane region" description="Helical" evidence="9">
    <location>
        <begin position="1041"/>
        <end position="1064"/>
    </location>
</feature>
<dbReference type="GO" id="GO:0016887">
    <property type="term" value="F:ATP hydrolysis activity"/>
    <property type="evidence" value="ECO:0007669"/>
    <property type="project" value="InterPro"/>
</dbReference>
<dbReference type="Gene3D" id="1.20.1560.10">
    <property type="entry name" value="ABC transporter type 1, transmembrane domain"/>
    <property type="match status" value="2"/>
</dbReference>
<dbReference type="InterPro" id="IPR050173">
    <property type="entry name" value="ABC_transporter_C-like"/>
</dbReference>
<feature type="domain" description="ABC transmembrane type-1" evidence="11">
    <location>
        <begin position="235"/>
        <end position="514"/>
    </location>
</feature>
<keyword evidence="4" id="KW-0677">Repeat</keyword>
<dbReference type="InterPro" id="IPR027417">
    <property type="entry name" value="P-loop_NTPase"/>
</dbReference>
<evidence type="ECO:0000256" key="6">
    <source>
        <dbReference type="ARBA" id="ARBA00022840"/>
    </source>
</evidence>
<dbReference type="PANTHER" id="PTHR24223">
    <property type="entry name" value="ATP-BINDING CASSETTE SUB-FAMILY C"/>
    <property type="match status" value="1"/>
</dbReference>
<comment type="caution">
    <text evidence="12">The sequence shown here is derived from an EMBL/GenBank/DDBJ whole genome shotgun (WGS) entry which is preliminary data.</text>
</comment>
<dbReference type="InterPro" id="IPR003439">
    <property type="entry name" value="ABC_transporter-like_ATP-bd"/>
</dbReference>
<feature type="transmembrane region" description="Helical" evidence="9">
    <location>
        <begin position="58"/>
        <end position="76"/>
    </location>
</feature>
<dbReference type="InterPro" id="IPR044746">
    <property type="entry name" value="ABCC_6TM_D1"/>
</dbReference>
<dbReference type="GO" id="GO:0140359">
    <property type="term" value="F:ABC-type transporter activity"/>
    <property type="evidence" value="ECO:0007669"/>
    <property type="project" value="InterPro"/>
</dbReference>
<evidence type="ECO:0000259" key="11">
    <source>
        <dbReference type="PROSITE" id="PS50929"/>
    </source>
</evidence>
<feature type="transmembrane region" description="Helical" evidence="9">
    <location>
        <begin position="129"/>
        <end position="149"/>
    </location>
</feature>
<feature type="transmembrane region" description="Helical" evidence="9">
    <location>
        <begin position="812"/>
        <end position="839"/>
    </location>
</feature>
<dbReference type="InterPro" id="IPR036640">
    <property type="entry name" value="ABC1_TM_sf"/>
</dbReference>
<dbReference type="Gene3D" id="3.40.50.300">
    <property type="entry name" value="P-loop containing nucleotide triphosphate hydrolases"/>
    <property type="match status" value="2"/>
</dbReference>
<evidence type="ECO:0000259" key="10">
    <source>
        <dbReference type="PROSITE" id="PS50893"/>
    </source>
</evidence>
<evidence type="ECO:0000256" key="8">
    <source>
        <dbReference type="ARBA" id="ARBA00023136"/>
    </source>
</evidence>
<dbReference type="PROSITE" id="PS00211">
    <property type="entry name" value="ABC_TRANSPORTER_1"/>
    <property type="match status" value="1"/>
</dbReference>
<keyword evidence="6" id="KW-0067">ATP-binding</keyword>
<dbReference type="Proteomes" id="UP001362899">
    <property type="component" value="Unassembled WGS sequence"/>
</dbReference>
<evidence type="ECO:0000256" key="7">
    <source>
        <dbReference type="ARBA" id="ARBA00022989"/>
    </source>
</evidence>